<accession>A0A8S1HQT0</accession>
<dbReference type="EMBL" id="CAJGYM010000139">
    <property type="protein sequence ID" value="CAD6198809.1"/>
    <property type="molecule type" value="Genomic_DNA"/>
</dbReference>
<dbReference type="Proteomes" id="UP000835052">
    <property type="component" value="Unassembled WGS sequence"/>
</dbReference>
<organism evidence="1 2">
    <name type="scientific">Caenorhabditis auriculariae</name>
    <dbReference type="NCBI Taxonomy" id="2777116"/>
    <lineage>
        <taxon>Eukaryota</taxon>
        <taxon>Metazoa</taxon>
        <taxon>Ecdysozoa</taxon>
        <taxon>Nematoda</taxon>
        <taxon>Chromadorea</taxon>
        <taxon>Rhabditida</taxon>
        <taxon>Rhabditina</taxon>
        <taxon>Rhabditomorpha</taxon>
        <taxon>Rhabditoidea</taxon>
        <taxon>Rhabditidae</taxon>
        <taxon>Peloderinae</taxon>
        <taxon>Caenorhabditis</taxon>
    </lineage>
</organism>
<evidence type="ECO:0000313" key="1">
    <source>
        <dbReference type="EMBL" id="CAD6198809.1"/>
    </source>
</evidence>
<comment type="caution">
    <text evidence="1">The sequence shown here is derived from an EMBL/GenBank/DDBJ whole genome shotgun (WGS) entry which is preliminary data.</text>
</comment>
<keyword evidence="2" id="KW-1185">Reference proteome</keyword>
<proteinExistence type="predicted"/>
<sequence length="172" mass="19492">MPKKLEQSEFIANKNVSQKAVLQTNLSNNQRRVELIPTGYAGKQGRINQDDLTVKKRNMSEGEVDYVWQRSARGVAVGIYKTRVARQALEGGVACATSVRSRDGCEQHKTVTLNEEYGKRYMMNIFFHRPRVSCRCELRRESTPYVDAPGCGSAFFFHFSAFVCGQMRATVK</sequence>
<name>A0A8S1HQT0_9PELO</name>
<dbReference type="AlphaFoldDB" id="A0A8S1HQT0"/>
<reference evidence="1" key="1">
    <citation type="submission" date="2020-10" db="EMBL/GenBank/DDBJ databases">
        <authorList>
            <person name="Kikuchi T."/>
        </authorList>
    </citation>
    <scope>NUCLEOTIDE SEQUENCE</scope>
    <source>
        <strain evidence="1">NKZ352</strain>
    </source>
</reference>
<protein>
    <submittedName>
        <fullName evidence="1">Uncharacterized protein</fullName>
    </submittedName>
</protein>
<evidence type="ECO:0000313" key="2">
    <source>
        <dbReference type="Proteomes" id="UP000835052"/>
    </source>
</evidence>
<gene>
    <name evidence="1" type="ORF">CAUJ_LOCUS14715</name>
</gene>